<dbReference type="Pfam" id="PF09584">
    <property type="entry name" value="Phageshock_PspD"/>
    <property type="match status" value="1"/>
</dbReference>
<dbReference type="STRING" id="1367852.SAMN05216516_101546"/>
<reference evidence="3" key="1">
    <citation type="submission" date="2016-10" db="EMBL/GenBank/DDBJ databases">
        <authorList>
            <person name="Varghese N."/>
            <person name="Submissions S."/>
        </authorList>
    </citation>
    <scope>NUCLEOTIDE SEQUENCE [LARGE SCALE GENOMIC DNA]</scope>
    <source>
        <strain evidence="3">N6PO6</strain>
    </source>
</reference>
<accession>A0A1I4V4N8</accession>
<keyword evidence="1" id="KW-1133">Transmembrane helix</keyword>
<name>A0A1I4V4N8_9GAMM</name>
<dbReference type="EMBL" id="FOVC01000001">
    <property type="protein sequence ID" value="SFM96135.1"/>
    <property type="molecule type" value="Genomic_DNA"/>
</dbReference>
<proteinExistence type="predicted"/>
<sequence length="103" mass="11288">MSGTCESGAGWGDIMSKASSFHQAIRRSSPALKRAGTFIIINAVAAVPGGIAGWAVKSVTRKPLRLLLTLTLEPMLSRIFSRLGKRIIREKDETHARRNHFTD</sequence>
<evidence type="ECO:0000313" key="2">
    <source>
        <dbReference type="EMBL" id="SFM96135.1"/>
    </source>
</evidence>
<evidence type="ECO:0000256" key="1">
    <source>
        <dbReference type="SAM" id="Phobius"/>
    </source>
</evidence>
<keyword evidence="3" id="KW-1185">Reference proteome</keyword>
<dbReference type="Proteomes" id="UP000242222">
    <property type="component" value="Unassembled WGS sequence"/>
</dbReference>
<keyword evidence="1" id="KW-0472">Membrane</keyword>
<dbReference type="InterPro" id="IPR014321">
    <property type="entry name" value="Phageshock_PspD"/>
</dbReference>
<dbReference type="AlphaFoldDB" id="A0A1I4V4N8"/>
<evidence type="ECO:0000313" key="3">
    <source>
        <dbReference type="Proteomes" id="UP000242222"/>
    </source>
</evidence>
<protein>
    <submittedName>
        <fullName evidence="2">Phage shock protein PspD</fullName>
    </submittedName>
</protein>
<keyword evidence="1" id="KW-0812">Transmembrane</keyword>
<organism evidence="2 3">
    <name type="scientific">Izhakiella capsodis</name>
    <dbReference type="NCBI Taxonomy" id="1367852"/>
    <lineage>
        <taxon>Bacteria</taxon>
        <taxon>Pseudomonadati</taxon>
        <taxon>Pseudomonadota</taxon>
        <taxon>Gammaproteobacteria</taxon>
        <taxon>Enterobacterales</taxon>
        <taxon>Erwiniaceae</taxon>
        <taxon>Izhakiella</taxon>
    </lineage>
</organism>
<gene>
    <name evidence="2" type="ORF">SAMN05216516_101546</name>
</gene>
<feature type="transmembrane region" description="Helical" evidence="1">
    <location>
        <begin position="35"/>
        <end position="56"/>
    </location>
</feature>